<feature type="transmembrane region" description="Helical" evidence="6">
    <location>
        <begin position="204"/>
        <end position="227"/>
    </location>
</feature>
<dbReference type="KEGG" id="grc:GI584_20395"/>
<evidence type="ECO:0000256" key="5">
    <source>
        <dbReference type="ARBA" id="ARBA00023136"/>
    </source>
</evidence>
<organism evidence="7 8">
    <name type="scientific">Gracilibacillus salitolerans</name>
    <dbReference type="NCBI Taxonomy" id="2663022"/>
    <lineage>
        <taxon>Bacteria</taxon>
        <taxon>Bacillati</taxon>
        <taxon>Bacillota</taxon>
        <taxon>Bacilli</taxon>
        <taxon>Bacillales</taxon>
        <taxon>Bacillaceae</taxon>
        <taxon>Gracilibacillus</taxon>
    </lineage>
</organism>
<feature type="transmembrane region" description="Helical" evidence="6">
    <location>
        <begin position="109"/>
        <end position="129"/>
    </location>
</feature>
<evidence type="ECO:0000256" key="1">
    <source>
        <dbReference type="ARBA" id="ARBA00004651"/>
    </source>
</evidence>
<feature type="transmembrane region" description="Helical" evidence="6">
    <location>
        <begin position="415"/>
        <end position="434"/>
    </location>
</feature>
<evidence type="ECO:0000256" key="2">
    <source>
        <dbReference type="ARBA" id="ARBA00022475"/>
    </source>
</evidence>
<accession>A0A5Q2TNE8</accession>
<feature type="transmembrane region" description="Helical" evidence="6">
    <location>
        <begin position="175"/>
        <end position="192"/>
    </location>
</feature>
<dbReference type="Pfam" id="PF01943">
    <property type="entry name" value="Polysacc_synt"/>
    <property type="match status" value="1"/>
</dbReference>
<evidence type="ECO:0000313" key="8">
    <source>
        <dbReference type="Proteomes" id="UP000339690"/>
    </source>
</evidence>
<dbReference type="CDD" id="cd13128">
    <property type="entry name" value="MATE_Wzx_like"/>
    <property type="match status" value="1"/>
</dbReference>
<sequence>MIYLCLIIVKVMEDRMNKLKNSQLAKVLSGSFIIKITGTFLTFLVSIILARTLGVENYGHYAYAISIISILSVPTTLGLPNVIVRFSASYKTKSEWNFLKGLINLTNKSVLLIAIFIMFFSFLISWYFVGDNDSIAYNTFLISLLLLPLMALNSLRAAALRGINRVIIGQLPEHIILPFVFISFSLIATIFFEEINSIEAMFLRVLSVLIAFLIGAALLYNNLLINIKSKKPKYEIKKWVHSALPLLFVGGMMLINNKLDIIMLGAIRSSIEVGIYQVVINAATLIVFALSAVNSVMAPQFSKLFIKEEKCKLQRIVTLSNRVAFAFALPVSLIFIIFGSWILHFIYGADFARGGIALAILSLGQLVSAAFGSVGNLLNMTGNEKFSAFGVVISAICNIILNSLLIPVWGINGAAIATSVSLMLWNALLAFWVYKKVKIYPSIVGNGFKLFKRRL</sequence>
<dbReference type="InterPro" id="IPR002797">
    <property type="entry name" value="Polysacc_synth"/>
</dbReference>
<name>A0A5Q2TNE8_9BACI</name>
<comment type="subcellular location">
    <subcellularLocation>
        <location evidence="1">Cell membrane</location>
        <topology evidence="1">Multi-pass membrane protein</topology>
    </subcellularLocation>
</comment>
<keyword evidence="2" id="KW-1003">Cell membrane</keyword>
<feature type="transmembrane region" description="Helical" evidence="6">
    <location>
        <begin position="24"/>
        <end position="49"/>
    </location>
</feature>
<keyword evidence="5 6" id="KW-0472">Membrane</keyword>
<evidence type="ECO:0000256" key="4">
    <source>
        <dbReference type="ARBA" id="ARBA00022989"/>
    </source>
</evidence>
<feature type="transmembrane region" description="Helical" evidence="6">
    <location>
        <begin position="61"/>
        <end position="88"/>
    </location>
</feature>
<dbReference type="PANTHER" id="PTHR30250">
    <property type="entry name" value="PST FAMILY PREDICTED COLANIC ACID TRANSPORTER"/>
    <property type="match status" value="1"/>
</dbReference>
<reference evidence="7 8" key="1">
    <citation type="submission" date="2019-11" db="EMBL/GenBank/DDBJ databases">
        <title>Gracilibacillus salitolerans sp. nov., a moderate halophile isolated from a saline soil in northwest China.</title>
        <authorList>
            <person name="Gan L."/>
        </authorList>
    </citation>
    <scope>NUCLEOTIDE SEQUENCE [LARGE SCALE GENOMIC DNA]</scope>
    <source>
        <strain evidence="7 8">SCU50</strain>
    </source>
</reference>
<keyword evidence="3 6" id="KW-0812">Transmembrane</keyword>
<feature type="transmembrane region" description="Helical" evidence="6">
    <location>
        <begin position="239"/>
        <end position="255"/>
    </location>
</feature>
<keyword evidence="8" id="KW-1185">Reference proteome</keyword>
<dbReference type="InterPro" id="IPR050833">
    <property type="entry name" value="Poly_Biosynth_Transport"/>
</dbReference>
<dbReference type="EMBL" id="CP045915">
    <property type="protein sequence ID" value="QGH36255.1"/>
    <property type="molecule type" value="Genomic_DNA"/>
</dbReference>
<feature type="transmembrane region" description="Helical" evidence="6">
    <location>
        <begin position="386"/>
        <end position="409"/>
    </location>
</feature>
<evidence type="ECO:0000256" key="3">
    <source>
        <dbReference type="ARBA" id="ARBA00022692"/>
    </source>
</evidence>
<dbReference type="GO" id="GO:0005886">
    <property type="term" value="C:plasma membrane"/>
    <property type="evidence" value="ECO:0007669"/>
    <property type="project" value="UniProtKB-SubCell"/>
</dbReference>
<protein>
    <submittedName>
        <fullName evidence="7">Oligosaccharide flippase family protein</fullName>
    </submittedName>
</protein>
<feature type="transmembrane region" description="Helical" evidence="6">
    <location>
        <begin position="275"/>
        <end position="298"/>
    </location>
</feature>
<feature type="transmembrane region" description="Helical" evidence="6">
    <location>
        <begin position="135"/>
        <end position="155"/>
    </location>
</feature>
<dbReference type="AlphaFoldDB" id="A0A5Q2TNE8"/>
<keyword evidence="4 6" id="KW-1133">Transmembrane helix</keyword>
<feature type="transmembrane region" description="Helical" evidence="6">
    <location>
        <begin position="319"/>
        <end position="343"/>
    </location>
</feature>
<dbReference type="PANTHER" id="PTHR30250:SF11">
    <property type="entry name" value="O-ANTIGEN TRANSPORTER-RELATED"/>
    <property type="match status" value="1"/>
</dbReference>
<evidence type="ECO:0000256" key="6">
    <source>
        <dbReference type="SAM" id="Phobius"/>
    </source>
</evidence>
<proteinExistence type="predicted"/>
<evidence type="ECO:0000313" key="7">
    <source>
        <dbReference type="EMBL" id="QGH36255.1"/>
    </source>
</evidence>
<dbReference type="Proteomes" id="UP000339690">
    <property type="component" value="Chromosome"/>
</dbReference>
<gene>
    <name evidence="7" type="ORF">GI584_20395</name>
</gene>
<feature type="transmembrane region" description="Helical" evidence="6">
    <location>
        <begin position="355"/>
        <end position="374"/>
    </location>
</feature>